<comment type="similarity">
    <text evidence="1">Belongs to the adrenodoxin/putidaredoxin family.</text>
</comment>
<dbReference type="PROSITE" id="PS00814">
    <property type="entry name" value="ADX"/>
    <property type="match status" value="1"/>
</dbReference>
<evidence type="ECO:0000256" key="6">
    <source>
        <dbReference type="ARBA" id="ARBA00034078"/>
    </source>
</evidence>
<dbReference type="Pfam" id="PF00111">
    <property type="entry name" value="Fer2"/>
    <property type="match status" value="1"/>
</dbReference>
<comment type="cofactor">
    <cofactor evidence="6">
        <name>[2Fe-2S] cluster</name>
        <dbReference type="ChEBI" id="CHEBI:190135"/>
    </cofactor>
</comment>
<dbReference type="InterPro" id="IPR036010">
    <property type="entry name" value="2Fe-2S_ferredoxin-like_sf"/>
</dbReference>
<keyword evidence="2" id="KW-0001">2Fe-2S</keyword>
<name>V9DBX6_9EURO</name>
<sequence length="211" mass="23667">MSGCNVARSLIGVTTSRCLRPCSTSQLRPGATRQFQRHLSRNASSLALFRRHQYEVNVKKDQIRSYIRALEMGRRRFSTSPERSHGHIDPPKPGEELHVTFIDKDGTEHKFEVSKGDNLLDIAQANDLEMEGACGGSCACSTCHVIVESEEMYDKIPEASDDENDMLDLAFGLTETSRLGCQVQMSKELDGLVVKLPQMTRNMQASDFEKR</sequence>
<evidence type="ECO:0000256" key="2">
    <source>
        <dbReference type="ARBA" id="ARBA00022714"/>
    </source>
</evidence>
<gene>
    <name evidence="8" type="ORF">G647_03753</name>
</gene>
<evidence type="ECO:0000259" key="7">
    <source>
        <dbReference type="PROSITE" id="PS51085"/>
    </source>
</evidence>
<dbReference type="GO" id="GO:0046872">
    <property type="term" value="F:metal ion binding"/>
    <property type="evidence" value="ECO:0007669"/>
    <property type="project" value="UniProtKB-KW"/>
</dbReference>
<dbReference type="RefSeq" id="XP_008726320.1">
    <property type="nucleotide sequence ID" value="XM_008728098.1"/>
</dbReference>
<evidence type="ECO:0000256" key="1">
    <source>
        <dbReference type="ARBA" id="ARBA00010914"/>
    </source>
</evidence>
<feature type="domain" description="2Fe-2S ferredoxin-type" evidence="7">
    <location>
        <begin position="97"/>
        <end position="200"/>
    </location>
</feature>
<evidence type="ECO:0000313" key="8">
    <source>
        <dbReference type="EMBL" id="ETI24384.1"/>
    </source>
</evidence>
<dbReference type="PANTHER" id="PTHR23426:SF65">
    <property type="entry name" value="FERREDOXIN-2, MITOCHONDRIAL"/>
    <property type="match status" value="1"/>
</dbReference>
<dbReference type="InterPro" id="IPR012675">
    <property type="entry name" value="Beta-grasp_dom_sf"/>
</dbReference>
<dbReference type="CDD" id="cd00207">
    <property type="entry name" value="fer2"/>
    <property type="match status" value="1"/>
</dbReference>
<evidence type="ECO:0000313" key="9">
    <source>
        <dbReference type="Proteomes" id="UP000030678"/>
    </source>
</evidence>
<dbReference type="GO" id="GO:0005739">
    <property type="term" value="C:mitochondrion"/>
    <property type="evidence" value="ECO:0007669"/>
    <property type="project" value="TreeGrafter"/>
</dbReference>
<keyword evidence="3" id="KW-0479">Metal-binding</keyword>
<dbReference type="InterPro" id="IPR018298">
    <property type="entry name" value="Adrenodoxin_Fe-S_BS"/>
</dbReference>
<dbReference type="InterPro" id="IPR001055">
    <property type="entry name" value="Adrenodoxin-like"/>
</dbReference>
<dbReference type="Proteomes" id="UP000030678">
    <property type="component" value="Unassembled WGS sequence"/>
</dbReference>
<dbReference type="GO" id="GO:0051537">
    <property type="term" value="F:2 iron, 2 sulfur cluster binding"/>
    <property type="evidence" value="ECO:0007669"/>
    <property type="project" value="UniProtKB-KW"/>
</dbReference>
<dbReference type="GO" id="GO:0140647">
    <property type="term" value="P:P450-containing electron transport chain"/>
    <property type="evidence" value="ECO:0007669"/>
    <property type="project" value="InterPro"/>
</dbReference>
<organism evidence="8 9">
    <name type="scientific">Cladophialophora carrionii CBS 160.54</name>
    <dbReference type="NCBI Taxonomy" id="1279043"/>
    <lineage>
        <taxon>Eukaryota</taxon>
        <taxon>Fungi</taxon>
        <taxon>Dikarya</taxon>
        <taxon>Ascomycota</taxon>
        <taxon>Pezizomycotina</taxon>
        <taxon>Eurotiomycetes</taxon>
        <taxon>Chaetothyriomycetidae</taxon>
        <taxon>Chaetothyriales</taxon>
        <taxon>Herpotrichiellaceae</taxon>
        <taxon>Cladophialophora</taxon>
    </lineage>
</organism>
<dbReference type="GeneID" id="19982246"/>
<keyword evidence="4" id="KW-0408">Iron</keyword>
<evidence type="ECO:0000256" key="3">
    <source>
        <dbReference type="ARBA" id="ARBA00022723"/>
    </source>
</evidence>
<dbReference type="OrthoDB" id="268593at2759"/>
<evidence type="ECO:0000256" key="5">
    <source>
        <dbReference type="ARBA" id="ARBA00023014"/>
    </source>
</evidence>
<dbReference type="EMBL" id="KB822704">
    <property type="protein sequence ID" value="ETI24384.1"/>
    <property type="molecule type" value="Genomic_DNA"/>
</dbReference>
<dbReference type="GO" id="GO:0009055">
    <property type="term" value="F:electron transfer activity"/>
    <property type="evidence" value="ECO:0007669"/>
    <property type="project" value="TreeGrafter"/>
</dbReference>
<dbReference type="AlphaFoldDB" id="V9DBX6"/>
<evidence type="ECO:0000256" key="4">
    <source>
        <dbReference type="ARBA" id="ARBA00023004"/>
    </source>
</evidence>
<dbReference type="VEuPathDB" id="FungiDB:G647_03753"/>
<dbReference type="PANTHER" id="PTHR23426">
    <property type="entry name" value="FERREDOXIN/ADRENODOXIN"/>
    <property type="match status" value="1"/>
</dbReference>
<dbReference type="Gene3D" id="3.10.20.30">
    <property type="match status" value="1"/>
</dbReference>
<proteinExistence type="inferred from homology"/>
<dbReference type="SUPFAM" id="SSF54292">
    <property type="entry name" value="2Fe-2S ferredoxin-like"/>
    <property type="match status" value="1"/>
</dbReference>
<keyword evidence="5" id="KW-0411">Iron-sulfur</keyword>
<dbReference type="PROSITE" id="PS51085">
    <property type="entry name" value="2FE2S_FER_2"/>
    <property type="match status" value="1"/>
</dbReference>
<protein>
    <recommendedName>
        <fullName evidence="7">2Fe-2S ferredoxin-type domain-containing protein</fullName>
    </recommendedName>
</protein>
<dbReference type="InterPro" id="IPR001041">
    <property type="entry name" value="2Fe-2S_ferredoxin-type"/>
</dbReference>
<reference evidence="8 9" key="1">
    <citation type="submission" date="2013-03" db="EMBL/GenBank/DDBJ databases">
        <title>The Genome Sequence of Cladophialophora carrionii CBS 160.54.</title>
        <authorList>
            <consortium name="The Broad Institute Genomics Platform"/>
            <person name="Cuomo C."/>
            <person name="de Hoog S."/>
            <person name="Gorbushina A."/>
            <person name="Walker B."/>
            <person name="Young S.K."/>
            <person name="Zeng Q."/>
            <person name="Gargeya S."/>
            <person name="Fitzgerald M."/>
            <person name="Haas B."/>
            <person name="Abouelleil A."/>
            <person name="Allen A.W."/>
            <person name="Alvarado L."/>
            <person name="Arachchi H.M."/>
            <person name="Berlin A.M."/>
            <person name="Chapman S.B."/>
            <person name="Gainer-Dewar J."/>
            <person name="Goldberg J."/>
            <person name="Griggs A."/>
            <person name="Gujja S."/>
            <person name="Hansen M."/>
            <person name="Howarth C."/>
            <person name="Imamovic A."/>
            <person name="Ireland A."/>
            <person name="Larimer J."/>
            <person name="McCowan C."/>
            <person name="Murphy C."/>
            <person name="Pearson M."/>
            <person name="Poon T.W."/>
            <person name="Priest M."/>
            <person name="Roberts A."/>
            <person name="Saif S."/>
            <person name="Shea T."/>
            <person name="Sisk P."/>
            <person name="Sykes S."/>
            <person name="Wortman J."/>
            <person name="Nusbaum C."/>
            <person name="Birren B."/>
        </authorList>
    </citation>
    <scope>NUCLEOTIDE SEQUENCE [LARGE SCALE GENOMIC DNA]</scope>
    <source>
        <strain evidence="8 9">CBS 160.54</strain>
    </source>
</reference>
<dbReference type="HOGENOM" id="CLU_082632_0_1_1"/>
<dbReference type="PRINTS" id="PR00355">
    <property type="entry name" value="ADRENODOXIN"/>
</dbReference>
<accession>V9DBX6</accession>